<feature type="repeat" description="ANK" evidence="3">
    <location>
        <begin position="64"/>
        <end position="96"/>
    </location>
</feature>
<feature type="domain" description="SAM" evidence="5">
    <location>
        <begin position="385"/>
        <end position="440"/>
    </location>
</feature>
<gene>
    <name evidence="6" type="ORF">CHIRRI_LOCUS2238</name>
</gene>
<dbReference type="OrthoDB" id="76949at2759"/>
<dbReference type="InterPro" id="IPR036770">
    <property type="entry name" value="Ankyrin_rpt-contain_sf"/>
</dbReference>
<dbReference type="PANTHER" id="PTHR24201">
    <property type="entry name" value="ANK_REP_REGION DOMAIN-CONTAINING PROTEIN"/>
    <property type="match status" value="1"/>
</dbReference>
<reference evidence="6" key="1">
    <citation type="submission" date="2022-01" db="EMBL/GenBank/DDBJ databases">
        <authorList>
            <person name="King R."/>
        </authorList>
    </citation>
    <scope>NUCLEOTIDE SEQUENCE</scope>
</reference>
<dbReference type="AlphaFoldDB" id="A0A9N9RLZ7"/>
<evidence type="ECO:0000313" key="6">
    <source>
        <dbReference type="EMBL" id="CAG9799269.1"/>
    </source>
</evidence>
<evidence type="ECO:0000256" key="4">
    <source>
        <dbReference type="SAM" id="MobiDB-lite"/>
    </source>
</evidence>
<dbReference type="EMBL" id="OU895877">
    <property type="protein sequence ID" value="CAG9799269.1"/>
    <property type="molecule type" value="Genomic_DNA"/>
</dbReference>
<dbReference type="PANTHER" id="PTHR24201:SF15">
    <property type="entry name" value="ANKYRIN REPEAT DOMAIN-CONTAINING PROTEIN 66"/>
    <property type="match status" value="1"/>
</dbReference>
<protein>
    <recommendedName>
        <fullName evidence="5">SAM domain-containing protein</fullName>
    </recommendedName>
</protein>
<name>A0A9N9RLZ7_9DIPT</name>
<evidence type="ECO:0000256" key="2">
    <source>
        <dbReference type="ARBA" id="ARBA00023043"/>
    </source>
</evidence>
<dbReference type="SMART" id="SM00248">
    <property type="entry name" value="ANK"/>
    <property type="match status" value="3"/>
</dbReference>
<dbReference type="Gene3D" id="1.10.150.50">
    <property type="entry name" value="Transcription Factor, Ets-1"/>
    <property type="match status" value="1"/>
</dbReference>
<sequence>MSDRYHKAARDGLCEVLKEATKKEINSKDNDGMTPVLWAAFEGKIDPLRLLIGRGGDPDKTDQFGNSALHLASAKGHFSCVDFLVKFGANIYALDIDNHNPQQLAAINNRDEILHYLDSAAGHLETSDPKKVKSLKEKAKKQSEKRIKEFMKRQQRKEEESEKTNVLKAMKYKFFSGSSGNLSRIKDLNLINEDNKFSALVGNGTIVQRGAAQRKIHALKQVRQTNTSEIKETGKNVESNRKGSDVIYAGTLQNSNIDRRGRIADIFNFESGTIDGDQKMARSMSRCLSQPNLLSSISSDLTDDISNQKIAGLFERPVIGTLSIPQSITSALSSVDQISNPSSESSSSKTNTASKKTRQRQLIISDSEDSDTSRNSSDECEEPHQALKRFLTAYSLEEHLELLLKHQIDLDTLMLLTEEDLKYLNLPLGPYRRLAVAIQERKNALNNPGAILDSRL</sequence>
<dbReference type="Proteomes" id="UP001153620">
    <property type="component" value="Chromosome 1"/>
</dbReference>
<dbReference type="InterPro" id="IPR001660">
    <property type="entry name" value="SAM"/>
</dbReference>
<dbReference type="Pfam" id="PF00536">
    <property type="entry name" value="SAM_1"/>
    <property type="match status" value="1"/>
</dbReference>
<dbReference type="FunFam" id="1.25.40.20:FF:000074">
    <property type="entry name" value="Usher syndrome type-1G protein isoform X1"/>
    <property type="match status" value="1"/>
</dbReference>
<reference evidence="6" key="2">
    <citation type="submission" date="2022-10" db="EMBL/GenBank/DDBJ databases">
        <authorList>
            <consortium name="ENA_rothamsted_submissions"/>
            <consortium name="culmorum"/>
            <person name="King R."/>
        </authorList>
    </citation>
    <scope>NUCLEOTIDE SEQUENCE</scope>
</reference>
<feature type="compositionally biased region" description="Low complexity" evidence="4">
    <location>
        <begin position="339"/>
        <end position="354"/>
    </location>
</feature>
<dbReference type="SUPFAM" id="SSF48403">
    <property type="entry name" value="Ankyrin repeat"/>
    <property type="match status" value="1"/>
</dbReference>
<evidence type="ECO:0000313" key="7">
    <source>
        <dbReference type="Proteomes" id="UP001153620"/>
    </source>
</evidence>
<evidence type="ECO:0000256" key="1">
    <source>
        <dbReference type="ARBA" id="ARBA00022737"/>
    </source>
</evidence>
<dbReference type="Pfam" id="PF12796">
    <property type="entry name" value="Ank_2"/>
    <property type="match status" value="1"/>
</dbReference>
<accession>A0A9N9RLZ7</accession>
<evidence type="ECO:0000256" key="3">
    <source>
        <dbReference type="PROSITE-ProRule" id="PRU00023"/>
    </source>
</evidence>
<keyword evidence="7" id="KW-1185">Reference proteome</keyword>
<feature type="repeat" description="ANK" evidence="3">
    <location>
        <begin position="31"/>
        <end position="63"/>
    </location>
</feature>
<organism evidence="6 7">
    <name type="scientific">Chironomus riparius</name>
    <dbReference type="NCBI Taxonomy" id="315576"/>
    <lineage>
        <taxon>Eukaryota</taxon>
        <taxon>Metazoa</taxon>
        <taxon>Ecdysozoa</taxon>
        <taxon>Arthropoda</taxon>
        <taxon>Hexapoda</taxon>
        <taxon>Insecta</taxon>
        <taxon>Pterygota</taxon>
        <taxon>Neoptera</taxon>
        <taxon>Endopterygota</taxon>
        <taxon>Diptera</taxon>
        <taxon>Nematocera</taxon>
        <taxon>Chironomoidea</taxon>
        <taxon>Chironomidae</taxon>
        <taxon>Chironominae</taxon>
        <taxon>Chironomus</taxon>
    </lineage>
</organism>
<keyword evidence="2 3" id="KW-0040">ANK repeat</keyword>
<dbReference type="InterPro" id="IPR002110">
    <property type="entry name" value="Ankyrin_rpt"/>
</dbReference>
<dbReference type="Gene3D" id="1.25.40.20">
    <property type="entry name" value="Ankyrin repeat-containing domain"/>
    <property type="match status" value="1"/>
</dbReference>
<dbReference type="PROSITE" id="PS50297">
    <property type="entry name" value="ANK_REP_REGION"/>
    <property type="match status" value="2"/>
</dbReference>
<dbReference type="InterPro" id="IPR013761">
    <property type="entry name" value="SAM/pointed_sf"/>
</dbReference>
<dbReference type="PROSITE" id="PS50088">
    <property type="entry name" value="ANK_REPEAT"/>
    <property type="match status" value="2"/>
</dbReference>
<feature type="region of interest" description="Disordered" evidence="4">
    <location>
        <begin position="335"/>
        <end position="382"/>
    </location>
</feature>
<proteinExistence type="predicted"/>
<evidence type="ECO:0000259" key="5">
    <source>
        <dbReference type="Pfam" id="PF00536"/>
    </source>
</evidence>
<keyword evidence="1" id="KW-0677">Repeat</keyword>
<dbReference type="InterPro" id="IPR050776">
    <property type="entry name" value="Ank_Repeat/CDKN_Inhibitor"/>
</dbReference>
<dbReference type="SUPFAM" id="SSF47769">
    <property type="entry name" value="SAM/Pointed domain"/>
    <property type="match status" value="1"/>
</dbReference>